<dbReference type="InterPro" id="IPR000014">
    <property type="entry name" value="PAS"/>
</dbReference>
<feature type="modified residue" description="4-aspartylphosphate" evidence="1">
    <location>
        <position position="184"/>
    </location>
</feature>
<accession>A0ABU3R1M8</accession>
<dbReference type="PROSITE" id="PS50110">
    <property type="entry name" value="RESPONSE_REGULATORY"/>
    <property type="match status" value="2"/>
</dbReference>
<feature type="domain" description="EAL" evidence="5">
    <location>
        <begin position="580"/>
        <end position="828"/>
    </location>
</feature>
<evidence type="ECO:0000256" key="1">
    <source>
        <dbReference type="PROSITE-ProRule" id="PRU00169"/>
    </source>
</evidence>
<dbReference type="Pfam" id="PF00072">
    <property type="entry name" value="Response_reg"/>
    <property type="match status" value="2"/>
</dbReference>
<organism evidence="7 8">
    <name type="scientific">Psychrosphaera aquimarina</name>
    <dbReference type="NCBI Taxonomy" id="2044854"/>
    <lineage>
        <taxon>Bacteria</taxon>
        <taxon>Pseudomonadati</taxon>
        <taxon>Pseudomonadota</taxon>
        <taxon>Gammaproteobacteria</taxon>
        <taxon>Alteromonadales</taxon>
        <taxon>Pseudoalteromonadaceae</taxon>
        <taxon>Psychrosphaera</taxon>
    </lineage>
</organism>
<evidence type="ECO:0000313" key="7">
    <source>
        <dbReference type="EMBL" id="MDU0113330.1"/>
    </source>
</evidence>
<dbReference type="CDD" id="cd00130">
    <property type="entry name" value="PAS"/>
    <property type="match status" value="1"/>
</dbReference>
<dbReference type="InterPro" id="IPR035965">
    <property type="entry name" value="PAS-like_dom_sf"/>
</dbReference>
<dbReference type="NCBIfam" id="TIGR00229">
    <property type="entry name" value="sensory_box"/>
    <property type="match status" value="1"/>
</dbReference>
<evidence type="ECO:0000259" key="4">
    <source>
        <dbReference type="PROSITE" id="PS50113"/>
    </source>
</evidence>
<dbReference type="Gene3D" id="3.30.70.270">
    <property type="match status" value="1"/>
</dbReference>
<dbReference type="PROSITE" id="PS50883">
    <property type="entry name" value="EAL"/>
    <property type="match status" value="1"/>
</dbReference>
<dbReference type="SUPFAM" id="SSF141868">
    <property type="entry name" value="EAL domain-like"/>
    <property type="match status" value="1"/>
</dbReference>
<dbReference type="InterPro" id="IPR000700">
    <property type="entry name" value="PAS-assoc_C"/>
</dbReference>
<dbReference type="InterPro" id="IPR029787">
    <property type="entry name" value="Nucleotide_cyclase"/>
</dbReference>
<dbReference type="SUPFAM" id="SSF55785">
    <property type="entry name" value="PYP-like sensor domain (PAS domain)"/>
    <property type="match status" value="1"/>
</dbReference>
<dbReference type="Gene3D" id="3.20.20.450">
    <property type="entry name" value="EAL domain"/>
    <property type="match status" value="1"/>
</dbReference>
<evidence type="ECO:0000313" key="8">
    <source>
        <dbReference type="Proteomes" id="UP001257914"/>
    </source>
</evidence>
<dbReference type="InterPro" id="IPR035919">
    <property type="entry name" value="EAL_sf"/>
</dbReference>
<dbReference type="CDD" id="cd01948">
    <property type="entry name" value="EAL"/>
    <property type="match status" value="1"/>
</dbReference>
<evidence type="ECO:0000259" key="6">
    <source>
        <dbReference type="PROSITE" id="PS50887"/>
    </source>
</evidence>
<dbReference type="Pfam" id="PF00989">
    <property type="entry name" value="PAS"/>
    <property type="match status" value="1"/>
</dbReference>
<dbReference type="InterPro" id="IPR001789">
    <property type="entry name" value="Sig_transdc_resp-reg_receiver"/>
</dbReference>
<dbReference type="PROSITE" id="PS50112">
    <property type="entry name" value="PAS"/>
    <property type="match status" value="1"/>
</dbReference>
<dbReference type="InterPro" id="IPR001633">
    <property type="entry name" value="EAL_dom"/>
</dbReference>
<dbReference type="EMBL" id="JAWCUA010000007">
    <property type="protein sequence ID" value="MDU0113330.1"/>
    <property type="molecule type" value="Genomic_DNA"/>
</dbReference>
<dbReference type="Gene3D" id="3.40.50.2300">
    <property type="match status" value="2"/>
</dbReference>
<feature type="domain" description="PAC" evidence="4">
    <location>
        <begin position="354"/>
        <end position="405"/>
    </location>
</feature>
<reference evidence="7 8" key="1">
    <citation type="submission" date="2023-10" db="EMBL/GenBank/DDBJ databases">
        <title>Psychrosphaera aquimaarina strain SW33 isolated from seawater.</title>
        <authorList>
            <person name="Bayburt H."/>
            <person name="Kim J.M."/>
            <person name="Choi B.J."/>
            <person name="Jeon C.O."/>
        </authorList>
    </citation>
    <scope>NUCLEOTIDE SEQUENCE [LARGE SCALE GENOMIC DNA]</scope>
    <source>
        <strain evidence="7 8">KCTC 52743</strain>
    </source>
</reference>
<feature type="domain" description="Response regulatory" evidence="2">
    <location>
        <begin position="136"/>
        <end position="249"/>
    </location>
</feature>
<dbReference type="Pfam" id="PF00990">
    <property type="entry name" value="GGDEF"/>
    <property type="match status" value="1"/>
</dbReference>
<dbReference type="InterPro" id="IPR043128">
    <property type="entry name" value="Rev_trsase/Diguanyl_cyclase"/>
</dbReference>
<dbReference type="Gene3D" id="3.30.450.20">
    <property type="entry name" value="PAS domain"/>
    <property type="match status" value="1"/>
</dbReference>
<dbReference type="PROSITE" id="PS50887">
    <property type="entry name" value="GGDEF"/>
    <property type="match status" value="1"/>
</dbReference>
<protein>
    <submittedName>
        <fullName evidence="7">EAL domain-containing protein</fullName>
    </submittedName>
</protein>
<dbReference type="PROSITE" id="PS50113">
    <property type="entry name" value="PAC"/>
    <property type="match status" value="1"/>
</dbReference>
<dbReference type="Pfam" id="PF00563">
    <property type="entry name" value="EAL"/>
    <property type="match status" value="1"/>
</dbReference>
<dbReference type="InterPro" id="IPR013767">
    <property type="entry name" value="PAS_fold"/>
</dbReference>
<dbReference type="InterPro" id="IPR000160">
    <property type="entry name" value="GGDEF_dom"/>
</dbReference>
<feature type="domain" description="Response regulatory" evidence="2">
    <location>
        <begin position="6"/>
        <end position="126"/>
    </location>
</feature>
<dbReference type="CDD" id="cd00156">
    <property type="entry name" value="REC"/>
    <property type="match status" value="2"/>
</dbReference>
<proteinExistence type="predicted"/>
<feature type="domain" description="GGDEF" evidence="6">
    <location>
        <begin position="437"/>
        <end position="569"/>
    </location>
</feature>
<keyword evidence="1" id="KW-0597">Phosphoprotein</keyword>
<evidence type="ECO:0000259" key="2">
    <source>
        <dbReference type="PROSITE" id="PS50110"/>
    </source>
</evidence>
<sequence length="828" mass="93270">MNSQLPLLLISADAETRTKLKNYINKLQLFDVDVAFDSNDAIDKLRQNPYQFIISDINIGDVDAWCLSSLIRSDIYKCDKKTPIVLLADTHSERIAEATAKSFGINSVLAKSDSARVNEILADAFSTSLPLKDRLNGLTIISQEDTTQDFQAILKERFYVDTTDSAKSGLSLIRQKDFDFVIIDSELENEAAMPLMQTIRYEVPSLPIVVLVPRNDFDCAEHFVLNGASDFIYNPFNASRVLNICERAARRNDFMISNKQFTGKVDQLEKSERKFKALSNEHTQLLGQLSSVVMELDETGHIRFLNNAWKTLTGFTIAQSLGRNIMEFIDNDEFGTAKFSAQLNNLLMQTTSSSTEEVRVLNAQGKSVWVEIKFHQLIKNKKVRGLAATIDNIDDRKIAEDKLQHLALHDTLTGLHNRYFFDTELNRLTLLASRGRTAHCLLYIDLDHFKIINDTEGHQMGDLVLKEVAQLLSKRVRQSDILCRVGGDEFVILLAETHLDQAMNIGQSICNQIANAHFQFGNNSYKISASIGASEIDGNATAPEYLRRADIALYVAKNKGRNRTHCYSETDTDTKQQHDNMQWAHRLQEAVVNDGIILHFQPIWDLKNDEVAYYEALVRLNLNGQIIYPNEFIPALERAEDINMLDHQVVHQAIKLVSQHPELHKVAINLSAQAFSDERLLPLIQEKLNLHNVDGAKIIFELTESASLTNVSGTRRMIEKLKLLGCQFSIDDFGTGFSTFAYLKELPANSVKIDGSFVKDMATNSVDRSLVLAIISVANTLGKVCVAEFVEDKLTFDELRKSGADFAQGFYISKPLPIDQIKDFSFNP</sequence>
<comment type="caution">
    <text evidence="7">The sequence shown here is derived from an EMBL/GenBank/DDBJ whole genome shotgun (WGS) entry which is preliminary data.</text>
</comment>
<evidence type="ECO:0000259" key="5">
    <source>
        <dbReference type="PROSITE" id="PS50883"/>
    </source>
</evidence>
<name>A0ABU3R1M8_9GAMM</name>
<dbReference type="Proteomes" id="UP001257914">
    <property type="component" value="Unassembled WGS sequence"/>
</dbReference>
<dbReference type="SMART" id="SM00448">
    <property type="entry name" value="REC"/>
    <property type="match status" value="2"/>
</dbReference>
<feature type="modified residue" description="4-aspartylphosphate" evidence="1">
    <location>
        <position position="56"/>
    </location>
</feature>
<dbReference type="SMART" id="SM00052">
    <property type="entry name" value="EAL"/>
    <property type="match status" value="1"/>
</dbReference>
<dbReference type="InterPro" id="IPR011006">
    <property type="entry name" value="CheY-like_superfamily"/>
</dbReference>
<dbReference type="RefSeq" id="WP_315946941.1">
    <property type="nucleotide sequence ID" value="NZ_JAWCUA010000007.1"/>
</dbReference>
<keyword evidence="8" id="KW-1185">Reference proteome</keyword>
<gene>
    <name evidence="7" type="ORF">RT723_10050</name>
</gene>
<dbReference type="NCBIfam" id="TIGR00254">
    <property type="entry name" value="GGDEF"/>
    <property type="match status" value="1"/>
</dbReference>
<feature type="domain" description="PAS" evidence="3">
    <location>
        <begin position="278"/>
        <end position="333"/>
    </location>
</feature>
<dbReference type="SUPFAM" id="SSF55073">
    <property type="entry name" value="Nucleotide cyclase"/>
    <property type="match status" value="1"/>
</dbReference>
<evidence type="ECO:0000259" key="3">
    <source>
        <dbReference type="PROSITE" id="PS50112"/>
    </source>
</evidence>
<dbReference type="PANTHER" id="PTHR44757">
    <property type="entry name" value="DIGUANYLATE CYCLASE DGCP"/>
    <property type="match status" value="1"/>
</dbReference>
<dbReference type="CDD" id="cd01949">
    <property type="entry name" value="GGDEF"/>
    <property type="match status" value="1"/>
</dbReference>
<dbReference type="PANTHER" id="PTHR44757:SF2">
    <property type="entry name" value="BIOFILM ARCHITECTURE MAINTENANCE PROTEIN MBAA"/>
    <property type="match status" value="1"/>
</dbReference>
<dbReference type="SUPFAM" id="SSF52172">
    <property type="entry name" value="CheY-like"/>
    <property type="match status" value="2"/>
</dbReference>
<dbReference type="SMART" id="SM00267">
    <property type="entry name" value="GGDEF"/>
    <property type="match status" value="1"/>
</dbReference>
<dbReference type="InterPro" id="IPR052155">
    <property type="entry name" value="Biofilm_reg_signaling"/>
</dbReference>